<reference evidence="10" key="1">
    <citation type="submission" date="2013-05" db="EMBL/GenBank/DDBJ databases">
        <title>Genome assembly of Cystobacter fuscus DSM 2262.</title>
        <authorList>
            <person name="Sharma G."/>
            <person name="Khatri I."/>
            <person name="Kaur C."/>
            <person name="Mayilraj S."/>
            <person name="Subramanian S."/>
        </authorList>
    </citation>
    <scope>NUCLEOTIDE SEQUENCE [LARGE SCALE GENOMIC DNA]</scope>
    <source>
        <strain evidence="10">DSM 2262</strain>
    </source>
</reference>
<evidence type="ECO:0000256" key="6">
    <source>
        <dbReference type="ARBA" id="ARBA00023002"/>
    </source>
</evidence>
<keyword evidence="8" id="KW-0411">Iron-sulfur</keyword>
<dbReference type="GO" id="GO:0030151">
    <property type="term" value="F:molybdenum ion binding"/>
    <property type="evidence" value="ECO:0007669"/>
    <property type="project" value="TreeGrafter"/>
</dbReference>
<evidence type="ECO:0000259" key="9">
    <source>
        <dbReference type="PROSITE" id="PS51669"/>
    </source>
</evidence>
<dbReference type="GO" id="GO:0009061">
    <property type="term" value="P:anaerobic respiration"/>
    <property type="evidence" value="ECO:0007669"/>
    <property type="project" value="TreeGrafter"/>
</dbReference>
<name>S9PLF9_CYSF2</name>
<dbReference type="Gene3D" id="2.20.25.90">
    <property type="entry name" value="ADC-like domains"/>
    <property type="match status" value="1"/>
</dbReference>
<keyword evidence="7" id="KW-0408">Iron</keyword>
<dbReference type="EMBL" id="ANAH02000004">
    <property type="protein sequence ID" value="EPX63866.1"/>
    <property type="molecule type" value="Genomic_DNA"/>
</dbReference>
<organism evidence="10 11">
    <name type="scientific">Cystobacter fuscus (strain ATCC 25194 / DSM 2262 / NBRC 100088 / M29)</name>
    <dbReference type="NCBI Taxonomy" id="1242864"/>
    <lineage>
        <taxon>Bacteria</taxon>
        <taxon>Pseudomonadati</taxon>
        <taxon>Myxococcota</taxon>
        <taxon>Myxococcia</taxon>
        <taxon>Myxococcales</taxon>
        <taxon>Cystobacterineae</taxon>
        <taxon>Archangiaceae</taxon>
        <taxon>Cystobacter</taxon>
    </lineage>
</organism>
<evidence type="ECO:0000256" key="8">
    <source>
        <dbReference type="ARBA" id="ARBA00023014"/>
    </source>
</evidence>
<evidence type="ECO:0000256" key="5">
    <source>
        <dbReference type="ARBA" id="ARBA00022723"/>
    </source>
</evidence>
<dbReference type="SUPFAM" id="SSF53706">
    <property type="entry name" value="Formate dehydrogenase/DMSO reductase, domains 1-3"/>
    <property type="match status" value="1"/>
</dbReference>
<protein>
    <submittedName>
        <fullName evidence="10">Formate dehydrogenase O alpha subunit</fullName>
    </submittedName>
</protein>
<dbReference type="GO" id="GO:0016491">
    <property type="term" value="F:oxidoreductase activity"/>
    <property type="evidence" value="ECO:0007669"/>
    <property type="project" value="UniProtKB-KW"/>
</dbReference>
<keyword evidence="4" id="KW-0004">4Fe-4S</keyword>
<dbReference type="GO" id="GO:0030313">
    <property type="term" value="C:cell envelope"/>
    <property type="evidence" value="ECO:0007669"/>
    <property type="project" value="UniProtKB-SubCell"/>
</dbReference>
<evidence type="ECO:0000256" key="2">
    <source>
        <dbReference type="ARBA" id="ARBA00004196"/>
    </source>
</evidence>
<evidence type="ECO:0000256" key="1">
    <source>
        <dbReference type="ARBA" id="ARBA00001966"/>
    </source>
</evidence>
<dbReference type="GO" id="GO:0051539">
    <property type="term" value="F:4 iron, 4 sulfur cluster binding"/>
    <property type="evidence" value="ECO:0007669"/>
    <property type="project" value="UniProtKB-KW"/>
</dbReference>
<evidence type="ECO:0000256" key="7">
    <source>
        <dbReference type="ARBA" id="ARBA00023004"/>
    </source>
</evidence>
<comment type="cofactor">
    <cofactor evidence="1">
        <name>[4Fe-4S] cluster</name>
        <dbReference type="ChEBI" id="CHEBI:49883"/>
    </cofactor>
</comment>
<evidence type="ECO:0000313" key="11">
    <source>
        <dbReference type="Proteomes" id="UP000011682"/>
    </source>
</evidence>
<dbReference type="SMART" id="SM00926">
    <property type="entry name" value="Molybdop_Fe4S4"/>
    <property type="match status" value="1"/>
</dbReference>
<dbReference type="PANTHER" id="PTHR43598">
    <property type="entry name" value="TUNGSTEN-CONTAINING FORMYLMETHANOFURAN DEHYDROGENASE 2 SUBUNIT B"/>
    <property type="match status" value="1"/>
</dbReference>
<dbReference type="OrthoDB" id="9816402at2"/>
<proteinExistence type="inferred from homology"/>
<dbReference type="eggNOG" id="COG0243">
    <property type="taxonomic scope" value="Bacteria"/>
</dbReference>
<dbReference type="AlphaFoldDB" id="S9PLF9"/>
<comment type="caution">
    <text evidence="10">The sequence shown here is derived from an EMBL/GenBank/DDBJ whole genome shotgun (WGS) entry which is preliminary data.</text>
</comment>
<dbReference type="PANTHER" id="PTHR43598:SF1">
    <property type="entry name" value="FORMATE DEHYDROGENASE-O MAJOR SUBUNIT"/>
    <property type="match status" value="1"/>
</dbReference>
<dbReference type="Proteomes" id="UP000011682">
    <property type="component" value="Unassembled WGS sequence"/>
</dbReference>
<evidence type="ECO:0000256" key="3">
    <source>
        <dbReference type="ARBA" id="ARBA00010312"/>
    </source>
</evidence>
<sequence>MSSHGPIATVPRRAHGCAVALSIRETTTVGLFDLLSRWPLLRQLKRKDALGLGESAMSERSRQLEPRTVRADKVVPSVCPYCAVGCGQKVYVKDGKILDIEGDETSPISRGRLCPKGSASFQLVTGNHRVHDVLYRKPGAMQWEKLPLHKAMDMLAERVKKARDATWQAKTESGDVVNRTLGIAHLGGATLDNEENYLIKKLFTAGLGIVQVENQARI</sequence>
<evidence type="ECO:0000313" key="10">
    <source>
        <dbReference type="EMBL" id="EPX63866.1"/>
    </source>
</evidence>
<keyword evidence="11" id="KW-1185">Reference proteome</keyword>
<keyword evidence="6" id="KW-0560">Oxidoreductase</keyword>
<feature type="domain" description="4Fe-4S Mo/W bis-MGD-type" evidence="9">
    <location>
        <begin position="72"/>
        <end position="128"/>
    </location>
</feature>
<gene>
    <name evidence="10" type="ORF">D187_004995</name>
</gene>
<dbReference type="Pfam" id="PF04879">
    <property type="entry name" value="Molybdop_Fe4S4"/>
    <property type="match status" value="1"/>
</dbReference>
<keyword evidence="5" id="KW-0479">Metal-binding</keyword>
<dbReference type="Gene3D" id="3.40.50.740">
    <property type="match status" value="1"/>
</dbReference>
<accession>S9PLF9</accession>
<dbReference type="PROSITE" id="PS51669">
    <property type="entry name" value="4FE4S_MOW_BIS_MGD"/>
    <property type="match status" value="1"/>
</dbReference>
<comment type="similarity">
    <text evidence="3">Belongs to the prokaryotic molybdopterin-containing oxidoreductase family.</text>
</comment>
<dbReference type="InterPro" id="IPR006963">
    <property type="entry name" value="Mopterin_OxRdtase_4Fe-4S_dom"/>
</dbReference>
<evidence type="ECO:0000256" key="4">
    <source>
        <dbReference type="ARBA" id="ARBA00022485"/>
    </source>
</evidence>
<comment type="subcellular location">
    <subcellularLocation>
        <location evidence="2">Cell envelope</location>
    </subcellularLocation>
</comment>
<dbReference type="GO" id="GO:0009055">
    <property type="term" value="F:electron transfer activity"/>
    <property type="evidence" value="ECO:0007669"/>
    <property type="project" value="TreeGrafter"/>
</dbReference>